<feature type="compositionally biased region" description="Basic and acidic residues" evidence="1">
    <location>
        <begin position="211"/>
        <end position="223"/>
    </location>
</feature>
<keyword evidence="3" id="KW-1185">Reference proteome</keyword>
<proteinExistence type="predicted"/>
<dbReference type="KEGG" id="ahm:TL08_16400"/>
<dbReference type="AlphaFoldDB" id="A0AAC9MZ83"/>
<dbReference type="GO" id="GO:0030770">
    <property type="term" value="F:demethylmacrocin O-methyltransferase activity"/>
    <property type="evidence" value="ECO:0007669"/>
    <property type="project" value="UniProtKB-EC"/>
</dbReference>
<dbReference type="EMBL" id="CP014859">
    <property type="protein sequence ID" value="AOS64080.1"/>
    <property type="molecule type" value="Genomic_DNA"/>
</dbReference>
<dbReference type="GO" id="GO:0032259">
    <property type="term" value="P:methylation"/>
    <property type="evidence" value="ECO:0007669"/>
    <property type="project" value="UniProtKB-KW"/>
</dbReference>
<sequence length="223" mass="25045">MGRLHYYTPHYERYLATFTDTPVRLLEIGIGGYQEPNIGGGGLRMWRRYFRRGLITGLDIHAKHGLEGPRIRTVQGDQTDPELAAVLGAEVGPFDIVVDDGSHRSEDVIASFHLLFPHVRAGGFYVIEDLQTSYWPDFGGSNTEFNDENTTVGFLKTLLDGLHHAEYEQAPGFEPSYADRTVAGVYFHRNVVFIEKGLTTEEGLPMRRVQPKAEPEPLPATDR</sequence>
<evidence type="ECO:0000313" key="2">
    <source>
        <dbReference type="EMBL" id="AOS64080.1"/>
    </source>
</evidence>
<protein>
    <submittedName>
        <fullName evidence="2">Methyltransferase domain</fullName>
        <ecNumber evidence="2">2.1.1.102</ecNumber>
    </submittedName>
</protein>
<keyword evidence="2" id="KW-0489">Methyltransferase</keyword>
<dbReference type="Proteomes" id="UP000095210">
    <property type="component" value="Chromosome"/>
</dbReference>
<feature type="region of interest" description="Disordered" evidence="1">
    <location>
        <begin position="204"/>
        <end position="223"/>
    </location>
</feature>
<accession>A0AAC9MZ83</accession>
<reference evidence="3" key="1">
    <citation type="submission" date="2016-03" db="EMBL/GenBank/DDBJ databases">
        <title>Complete genome sequence of the type strain Actinoalloteichus hymeniacidonis DSM 45092.</title>
        <authorList>
            <person name="Schaffert L."/>
            <person name="Albersmeier A."/>
            <person name="Winkler A."/>
            <person name="Kalinowski J."/>
            <person name="Zotchev S."/>
            <person name="Ruckert C."/>
        </authorList>
    </citation>
    <scope>NUCLEOTIDE SEQUENCE [LARGE SCALE GENOMIC DNA]</scope>
    <source>
        <strain evidence="3">HPA177(T) (DSM 45092(T))</strain>
    </source>
</reference>
<evidence type="ECO:0000313" key="3">
    <source>
        <dbReference type="Proteomes" id="UP000095210"/>
    </source>
</evidence>
<dbReference type="InterPro" id="IPR029063">
    <property type="entry name" value="SAM-dependent_MTases_sf"/>
</dbReference>
<dbReference type="EC" id="2.1.1.102" evidence="2"/>
<organism evidence="2 3">
    <name type="scientific">Actinoalloteichus hymeniacidonis</name>
    <dbReference type="NCBI Taxonomy" id="340345"/>
    <lineage>
        <taxon>Bacteria</taxon>
        <taxon>Bacillati</taxon>
        <taxon>Actinomycetota</taxon>
        <taxon>Actinomycetes</taxon>
        <taxon>Pseudonocardiales</taxon>
        <taxon>Pseudonocardiaceae</taxon>
        <taxon>Actinoalloteichus</taxon>
    </lineage>
</organism>
<evidence type="ECO:0000256" key="1">
    <source>
        <dbReference type="SAM" id="MobiDB-lite"/>
    </source>
</evidence>
<dbReference type="SUPFAM" id="SSF53335">
    <property type="entry name" value="S-adenosyl-L-methionine-dependent methyltransferases"/>
    <property type="match status" value="1"/>
</dbReference>
<name>A0AAC9MZ83_9PSEU</name>
<gene>
    <name evidence="2" type="ORF">TL08_16400</name>
</gene>
<keyword evidence="2" id="KW-0808">Transferase</keyword>
<dbReference type="Gene3D" id="3.40.50.150">
    <property type="entry name" value="Vaccinia Virus protein VP39"/>
    <property type="match status" value="1"/>
</dbReference>